<name>A0A382CEX4_9ZZZZ</name>
<evidence type="ECO:0000256" key="1">
    <source>
        <dbReference type="ARBA" id="ARBA00022679"/>
    </source>
</evidence>
<protein>
    <recommendedName>
        <fullName evidence="4">N-acetyltransferase domain-containing protein</fullName>
    </recommendedName>
</protein>
<evidence type="ECO:0000256" key="2">
    <source>
        <dbReference type="ARBA" id="ARBA00023315"/>
    </source>
</evidence>
<dbReference type="AlphaFoldDB" id="A0A382CEX4"/>
<dbReference type="GO" id="GO:0016747">
    <property type="term" value="F:acyltransferase activity, transferring groups other than amino-acyl groups"/>
    <property type="evidence" value="ECO:0007669"/>
    <property type="project" value="InterPro"/>
</dbReference>
<comment type="similarity">
    <text evidence="3">Belongs to the acetyltransferase family. RimJ subfamily.</text>
</comment>
<sequence length="183" mass="20825">MDSITTARLTLRHPKPNDAPAITRAINDWEVVRWLSRVPYPYQQTDAAEFIDRSEIAWTERNASRFVIILKSEIVGGIGLERHDKSLFDLGYWIARRHWNKGIATEAVFAIIDFAHEQLAASGITASCHEENQRSEKVLLKANFSRVGTGLRFSTALGKKVPEIQFSRDPADTDRSISLFRRD</sequence>
<dbReference type="Pfam" id="PF13302">
    <property type="entry name" value="Acetyltransf_3"/>
    <property type="match status" value="1"/>
</dbReference>
<dbReference type="EMBL" id="UINC01034186">
    <property type="protein sequence ID" value="SVB24636.1"/>
    <property type="molecule type" value="Genomic_DNA"/>
</dbReference>
<organism evidence="5">
    <name type="scientific">marine metagenome</name>
    <dbReference type="NCBI Taxonomy" id="408172"/>
    <lineage>
        <taxon>unclassified sequences</taxon>
        <taxon>metagenomes</taxon>
        <taxon>ecological metagenomes</taxon>
    </lineage>
</organism>
<dbReference type="SUPFAM" id="SSF55729">
    <property type="entry name" value="Acyl-CoA N-acyltransferases (Nat)"/>
    <property type="match status" value="1"/>
</dbReference>
<keyword evidence="1" id="KW-0808">Transferase</keyword>
<reference evidence="5" key="1">
    <citation type="submission" date="2018-05" db="EMBL/GenBank/DDBJ databases">
        <authorList>
            <person name="Lanie J.A."/>
            <person name="Ng W.-L."/>
            <person name="Kazmierczak K.M."/>
            <person name="Andrzejewski T.M."/>
            <person name="Davidsen T.M."/>
            <person name="Wayne K.J."/>
            <person name="Tettelin H."/>
            <person name="Glass J.I."/>
            <person name="Rusch D."/>
            <person name="Podicherti R."/>
            <person name="Tsui H.-C.T."/>
            <person name="Winkler M.E."/>
        </authorList>
    </citation>
    <scope>NUCLEOTIDE SEQUENCE</scope>
</reference>
<gene>
    <name evidence="5" type="ORF">METZ01_LOCUS177490</name>
</gene>
<dbReference type="PROSITE" id="PS51186">
    <property type="entry name" value="GNAT"/>
    <property type="match status" value="1"/>
</dbReference>
<keyword evidence="2" id="KW-0012">Acyltransferase</keyword>
<dbReference type="InterPro" id="IPR051531">
    <property type="entry name" value="N-acetyltransferase"/>
</dbReference>
<evidence type="ECO:0000259" key="4">
    <source>
        <dbReference type="PROSITE" id="PS51186"/>
    </source>
</evidence>
<feature type="non-terminal residue" evidence="5">
    <location>
        <position position="183"/>
    </location>
</feature>
<dbReference type="Gene3D" id="3.40.630.30">
    <property type="match status" value="1"/>
</dbReference>
<evidence type="ECO:0000313" key="5">
    <source>
        <dbReference type="EMBL" id="SVB24636.1"/>
    </source>
</evidence>
<dbReference type="CDD" id="cd04301">
    <property type="entry name" value="NAT_SF"/>
    <property type="match status" value="1"/>
</dbReference>
<accession>A0A382CEX4</accession>
<dbReference type="InterPro" id="IPR016181">
    <property type="entry name" value="Acyl_CoA_acyltransferase"/>
</dbReference>
<dbReference type="InterPro" id="IPR000182">
    <property type="entry name" value="GNAT_dom"/>
</dbReference>
<proteinExistence type="inferred from homology"/>
<feature type="domain" description="N-acetyltransferase" evidence="4">
    <location>
        <begin position="9"/>
        <end position="183"/>
    </location>
</feature>
<dbReference type="PANTHER" id="PTHR43792:SF8">
    <property type="entry name" value="[RIBOSOMAL PROTEIN US5]-ALANINE N-ACETYLTRANSFERASE"/>
    <property type="match status" value="1"/>
</dbReference>
<dbReference type="PANTHER" id="PTHR43792">
    <property type="entry name" value="GNAT FAMILY, PUTATIVE (AFU_ORTHOLOGUE AFUA_3G00765)-RELATED-RELATED"/>
    <property type="match status" value="1"/>
</dbReference>
<evidence type="ECO:0000256" key="3">
    <source>
        <dbReference type="ARBA" id="ARBA00038502"/>
    </source>
</evidence>